<keyword evidence="1" id="KW-0472">Membrane</keyword>
<accession>A0ABT6XKC8</accession>
<feature type="transmembrane region" description="Helical" evidence="1">
    <location>
        <begin position="57"/>
        <end position="75"/>
    </location>
</feature>
<dbReference type="InterPro" id="IPR014509">
    <property type="entry name" value="YjdF-like"/>
</dbReference>
<feature type="transmembrane region" description="Helical" evidence="1">
    <location>
        <begin position="30"/>
        <end position="45"/>
    </location>
</feature>
<dbReference type="Proteomes" id="UP001321580">
    <property type="component" value="Unassembled WGS sequence"/>
</dbReference>
<protein>
    <submittedName>
        <fullName evidence="2">DUF2238 domain-containing protein</fullName>
    </submittedName>
</protein>
<keyword evidence="1" id="KW-0812">Transmembrane</keyword>
<evidence type="ECO:0000313" key="2">
    <source>
        <dbReference type="EMBL" id="MDI9240613.1"/>
    </source>
</evidence>
<keyword evidence="1" id="KW-1133">Transmembrane helix</keyword>
<feature type="transmembrane region" description="Helical" evidence="1">
    <location>
        <begin position="106"/>
        <end position="124"/>
    </location>
</feature>
<reference evidence="2 3" key="1">
    <citation type="submission" date="2023-05" db="EMBL/GenBank/DDBJ databases">
        <title>Lysobacter sp. strain LF1 Genome sequencing and assembly.</title>
        <authorList>
            <person name="Jung Y."/>
        </authorList>
    </citation>
    <scope>NUCLEOTIDE SEQUENCE [LARGE SCALE GENOMIC DNA]</scope>
    <source>
        <strain evidence="2 3">LF1</strain>
    </source>
</reference>
<organism evidence="2 3">
    <name type="scientific">Lysobacter stagni</name>
    <dbReference type="NCBI Taxonomy" id="3045172"/>
    <lineage>
        <taxon>Bacteria</taxon>
        <taxon>Pseudomonadati</taxon>
        <taxon>Pseudomonadota</taxon>
        <taxon>Gammaproteobacteria</taxon>
        <taxon>Lysobacterales</taxon>
        <taxon>Lysobacteraceae</taxon>
        <taxon>Lysobacter</taxon>
    </lineage>
</organism>
<comment type="caution">
    <text evidence="2">The sequence shown here is derived from an EMBL/GenBank/DDBJ whole genome shotgun (WGS) entry which is preliminary data.</text>
</comment>
<feature type="transmembrane region" description="Helical" evidence="1">
    <location>
        <begin position="136"/>
        <end position="153"/>
    </location>
</feature>
<gene>
    <name evidence="2" type="ORF">QLQ15_17045</name>
</gene>
<keyword evidence="3" id="KW-1185">Reference proteome</keyword>
<dbReference type="EMBL" id="JASGBI010000002">
    <property type="protein sequence ID" value="MDI9240613.1"/>
    <property type="molecule type" value="Genomic_DNA"/>
</dbReference>
<evidence type="ECO:0000256" key="1">
    <source>
        <dbReference type="SAM" id="Phobius"/>
    </source>
</evidence>
<proteinExistence type="predicted"/>
<name>A0ABT6XKC8_9GAMM</name>
<feature type="transmembrane region" description="Helical" evidence="1">
    <location>
        <begin position="7"/>
        <end position="24"/>
    </location>
</feature>
<sequence>MSPHKRWVLSALLVVFVLTWLRPIWPKEQALHSVGTVIAVFWLWWHDRHWPTRTRDFALVCGFLAVHCLAARWLYSNVPYDDWFRAALHWSPQEAFGWQRNHADRFIHLMYGLCLTPLLSLHAAQRWPRISASQAFVLAVMAIMCTSLVYEWIEWGIALTMSPQEAESYNGQQGDMWDAHADMLLATLGALATWPLACPATAPVAGVVEAAG</sequence>
<dbReference type="Pfam" id="PF09997">
    <property type="entry name" value="DUF2238"/>
    <property type="match status" value="1"/>
</dbReference>
<evidence type="ECO:0000313" key="3">
    <source>
        <dbReference type="Proteomes" id="UP001321580"/>
    </source>
</evidence>